<organism evidence="1">
    <name type="scientific">marine sediment metagenome</name>
    <dbReference type="NCBI Taxonomy" id="412755"/>
    <lineage>
        <taxon>unclassified sequences</taxon>
        <taxon>metagenomes</taxon>
        <taxon>ecological metagenomes</taxon>
    </lineage>
</organism>
<proteinExistence type="predicted"/>
<reference evidence="1" key="1">
    <citation type="journal article" date="2015" name="Nature">
        <title>Complex archaea that bridge the gap between prokaryotes and eukaryotes.</title>
        <authorList>
            <person name="Spang A."/>
            <person name="Saw J.H."/>
            <person name="Jorgensen S.L."/>
            <person name="Zaremba-Niedzwiedzka K."/>
            <person name="Martijn J."/>
            <person name="Lind A.E."/>
            <person name="van Eijk R."/>
            <person name="Schleper C."/>
            <person name="Guy L."/>
            <person name="Ettema T.J."/>
        </authorList>
    </citation>
    <scope>NUCLEOTIDE SEQUENCE</scope>
</reference>
<accession>A0A0F9Q5V8</accession>
<dbReference type="EMBL" id="LAZR01002260">
    <property type="protein sequence ID" value="KKN32317.1"/>
    <property type="molecule type" value="Genomic_DNA"/>
</dbReference>
<evidence type="ECO:0000313" key="1">
    <source>
        <dbReference type="EMBL" id="KKN32317.1"/>
    </source>
</evidence>
<comment type="caution">
    <text evidence="1">The sequence shown here is derived from an EMBL/GenBank/DDBJ whole genome shotgun (WGS) entry which is preliminary data.</text>
</comment>
<sequence>MKLPKELRDKGELAGNVKKKDCSVKGCSENAIRSLSKNTWKKFVETGGLKIKDNPRRKIYLCRSHYSQANKFKKSLEKNFQKKGFLDNSRSIKKGNWEI</sequence>
<gene>
    <name evidence="1" type="ORF">LCGC14_0815100</name>
</gene>
<name>A0A0F9Q5V8_9ZZZZ</name>
<dbReference type="AlphaFoldDB" id="A0A0F9Q5V8"/>
<protein>
    <submittedName>
        <fullName evidence="1">Uncharacterized protein</fullName>
    </submittedName>
</protein>